<dbReference type="GO" id="GO:0045893">
    <property type="term" value="P:positive regulation of DNA-templated transcription"/>
    <property type="evidence" value="ECO:0007669"/>
    <property type="project" value="InterPro"/>
</dbReference>
<keyword evidence="2" id="KW-0238">DNA-binding</keyword>
<dbReference type="PROSITE" id="PS00036">
    <property type="entry name" value="BZIP_BASIC"/>
    <property type="match status" value="1"/>
</dbReference>
<feature type="domain" description="BZIP" evidence="5">
    <location>
        <begin position="247"/>
        <end position="262"/>
    </location>
</feature>
<evidence type="ECO:0000259" key="5">
    <source>
        <dbReference type="PROSITE" id="PS00036"/>
    </source>
</evidence>
<evidence type="ECO:0000256" key="2">
    <source>
        <dbReference type="ARBA" id="ARBA00023125"/>
    </source>
</evidence>
<dbReference type="GO" id="GO:0005634">
    <property type="term" value="C:nucleus"/>
    <property type="evidence" value="ECO:0007669"/>
    <property type="project" value="UniProtKB-SubCell"/>
</dbReference>
<accession>A0AAN9JLL8</accession>
<dbReference type="InterPro" id="IPR043452">
    <property type="entry name" value="BZIP46-like"/>
</dbReference>
<evidence type="ECO:0000256" key="1">
    <source>
        <dbReference type="ARBA" id="ARBA00004123"/>
    </source>
</evidence>
<keyword evidence="3" id="KW-0539">Nucleus</keyword>
<gene>
    <name evidence="6" type="ORF">RJT34_12144</name>
</gene>
<dbReference type="PANTHER" id="PTHR22952:SF482">
    <property type="entry name" value="ABSCISIC ACID-INSENSITIVE 5-LIKE PROTEIN 2"/>
    <property type="match status" value="1"/>
</dbReference>
<protein>
    <recommendedName>
        <fullName evidence="5">BZIP domain-containing protein</fullName>
    </recommendedName>
</protein>
<organism evidence="6 7">
    <name type="scientific">Clitoria ternatea</name>
    <name type="common">Butterfly pea</name>
    <dbReference type="NCBI Taxonomy" id="43366"/>
    <lineage>
        <taxon>Eukaryota</taxon>
        <taxon>Viridiplantae</taxon>
        <taxon>Streptophyta</taxon>
        <taxon>Embryophyta</taxon>
        <taxon>Tracheophyta</taxon>
        <taxon>Spermatophyta</taxon>
        <taxon>Magnoliopsida</taxon>
        <taxon>eudicotyledons</taxon>
        <taxon>Gunneridae</taxon>
        <taxon>Pentapetalae</taxon>
        <taxon>rosids</taxon>
        <taxon>fabids</taxon>
        <taxon>Fabales</taxon>
        <taxon>Fabaceae</taxon>
        <taxon>Papilionoideae</taxon>
        <taxon>50 kb inversion clade</taxon>
        <taxon>NPAAA clade</taxon>
        <taxon>indigoferoid/millettioid clade</taxon>
        <taxon>Phaseoleae</taxon>
        <taxon>Clitoria</taxon>
    </lineage>
</organism>
<name>A0AAN9JLL8_CLITE</name>
<keyword evidence="7" id="KW-1185">Reference proteome</keyword>
<evidence type="ECO:0000313" key="6">
    <source>
        <dbReference type="EMBL" id="KAK7301283.1"/>
    </source>
</evidence>
<dbReference type="Proteomes" id="UP001359559">
    <property type="component" value="Unassembled WGS sequence"/>
</dbReference>
<evidence type="ECO:0000313" key="7">
    <source>
        <dbReference type="Proteomes" id="UP001359559"/>
    </source>
</evidence>
<sequence>MANRTEGMVSPNRAKGSQYPPMVREGSLCSLNYDEVQSQLGNTGKPLHNSANDLDEDQKDVISAESGQLVQNPSSENSFIFGNIGLNGTVITNNKKNISEVWTAIAHQEHFNRSMDTQMQHPSLGETTLESFLAHAGIGDIQPMMGIDPTVMMPSEQENWLQMQIPAINIQQQQHQPSRIIGLCPDFSVSKSVYENPVMEIGYLENSMAISSSMSPACSESKGDVVSGKNKTYKDEVLEKNIEKRQKRMAKNRESAARSRAKKQVSSKRFSSMRLVKDIFNRRI</sequence>
<feature type="region of interest" description="Disordered" evidence="4">
    <location>
        <begin position="245"/>
        <end position="269"/>
    </location>
</feature>
<proteinExistence type="predicted"/>
<comment type="caution">
    <text evidence="6">The sequence shown here is derived from an EMBL/GenBank/DDBJ whole genome shotgun (WGS) entry which is preliminary data.</text>
</comment>
<dbReference type="EMBL" id="JAYKXN010000003">
    <property type="protein sequence ID" value="KAK7301283.1"/>
    <property type="molecule type" value="Genomic_DNA"/>
</dbReference>
<dbReference type="GO" id="GO:0003677">
    <property type="term" value="F:DNA binding"/>
    <property type="evidence" value="ECO:0007669"/>
    <property type="project" value="UniProtKB-KW"/>
</dbReference>
<reference evidence="6 7" key="1">
    <citation type="submission" date="2024-01" db="EMBL/GenBank/DDBJ databases">
        <title>The genomes of 5 underutilized Papilionoideae crops provide insights into root nodulation and disease resistance.</title>
        <authorList>
            <person name="Yuan L."/>
        </authorList>
    </citation>
    <scope>NUCLEOTIDE SEQUENCE [LARGE SCALE GENOMIC DNA]</scope>
    <source>
        <strain evidence="6">LY-2023</strain>
        <tissue evidence="6">Leaf</tissue>
    </source>
</reference>
<dbReference type="PANTHER" id="PTHR22952">
    <property type="entry name" value="CAMP-RESPONSE ELEMENT BINDING PROTEIN-RELATED"/>
    <property type="match status" value="1"/>
</dbReference>
<comment type="subcellular location">
    <subcellularLocation>
        <location evidence="1">Nucleus</location>
    </subcellularLocation>
</comment>
<evidence type="ECO:0000256" key="4">
    <source>
        <dbReference type="SAM" id="MobiDB-lite"/>
    </source>
</evidence>
<dbReference type="InterPro" id="IPR004827">
    <property type="entry name" value="bZIP"/>
</dbReference>
<dbReference type="GO" id="GO:0003700">
    <property type="term" value="F:DNA-binding transcription factor activity"/>
    <property type="evidence" value="ECO:0007669"/>
    <property type="project" value="InterPro"/>
</dbReference>
<evidence type="ECO:0000256" key="3">
    <source>
        <dbReference type="ARBA" id="ARBA00023242"/>
    </source>
</evidence>
<feature type="region of interest" description="Disordered" evidence="4">
    <location>
        <begin position="1"/>
        <end position="24"/>
    </location>
</feature>
<dbReference type="AlphaFoldDB" id="A0AAN9JLL8"/>